<dbReference type="CDD" id="cd02208">
    <property type="entry name" value="cupin_RmlC-like"/>
    <property type="match status" value="1"/>
</dbReference>
<evidence type="ECO:0000256" key="1">
    <source>
        <dbReference type="ARBA" id="ARBA00023015"/>
    </source>
</evidence>
<dbReference type="PANTHER" id="PTHR43280:SF2">
    <property type="entry name" value="HTH-TYPE TRANSCRIPTIONAL REGULATOR EXSA"/>
    <property type="match status" value="1"/>
</dbReference>
<keyword evidence="3" id="KW-0804">Transcription</keyword>
<dbReference type="InterPro" id="IPR009057">
    <property type="entry name" value="Homeodomain-like_sf"/>
</dbReference>
<name>A0ABW1TDK0_9LACO</name>
<accession>A0ABW1TDK0</accession>
<evidence type="ECO:0000313" key="5">
    <source>
        <dbReference type="EMBL" id="MFC6259569.1"/>
    </source>
</evidence>
<evidence type="ECO:0000256" key="3">
    <source>
        <dbReference type="ARBA" id="ARBA00023163"/>
    </source>
</evidence>
<comment type="caution">
    <text evidence="5">The sequence shown here is derived from an EMBL/GenBank/DDBJ whole genome shotgun (WGS) entry which is preliminary data.</text>
</comment>
<dbReference type="InterPro" id="IPR037923">
    <property type="entry name" value="HTH-like"/>
</dbReference>
<dbReference type="Proteomes" id="UP001596283">
    <property type="component" value="Unassembled WGS sequence"/>
</dbReference>
<dbReference type="InterPro" id="IPR014710">
    <property type="entry name" value="RmlC-like_jellyroll"/>
</dbReference>
<dbReference type="SUPFAM" id="SSF46689">
    <property type="entry name" value="Homeodomain-like"/>
    <property type="match status" value="2"/>
</dbReference>
<dbReference type="RefSeq" id="WP_164510543.1">
    <property type="nucleotide sequence ID" value="NZ_JBHSSI010000012.1"/>
</dbReference>
<dbReference type="InterPro" id="IPR013096">
    <property type="entry name" value="Cupin_2"/>
</dbReference>
<keyword evidence="6" id="KW-1185">Reference proteome</keyword>
<organism evidence="5 6">
    <name type="scientific">Levilactobacillus fujinensis</name>
    <dbReference type="NCBI Taxonomy" id="2486024"/>
    <lineage>
        <taxon>Bacteria</taxon>
        <taxon>Bacillati</taxon>
        <taxon>Bacillota</taxon>
        <taxon>Bacilli</taxon>
        <taxon>Lactobacillales</taxon>
        <taxon>Lactobacillaceae</taxon>
        <taxon>Levilactobacillus</taxon>
    </lineage>
</organism>
<dbReference type="Pfam" id="PF12833">
    <property type="entry name" value="HTH_18"/>
    <property type="match status" value="1"/>
</dbReference>
<gene>
    <name evidence="5" type="ORF">ACFP1C_01280</name>
</gene>
<feature type="domain" description="HTH araC/xylS-type" evidence="4">
    <location>
        <begin position="189"/>
        <end position="287"/>
    </location>
</feature>
<dbReference type="SMART" id="SM00342">
    <property type="entry name" value="HTH_ARAC"/>
    <property type="match status" value="1"/>
</dbReference>
<dbReference type="PROSITE" id="PS01124">
    <property type="entry name" value="HTH_ARAC_FAMILY_2"/>
    <property type="match status" value="1"/>
</dbReference>
<dbReference type="SUPFAM" id="SSF51215">
    <property type="entry name" value="Regulatory protein AraC"/>
    <property type="match status" value="1"/>
</dbReference>
<evidence type="ECO:0000259" key="4">
    <source>
        <dbReference type="PROSITE" id="PS01124"/>
    </source>
</evidence>
<keyword evidence="1" id="KW-0805">Transcription regulation</keyword>
<protein>
    <submittedName>
        <fullName evidence="5">Helix-turn-helix domain-containing protein</fullName>
    </submittedName>
</protein>
<keyword evidence="2" id="KW-0238">DNA-binding</keyword>
<proteinExistence type="predicted"/>
<dbReference type="Gene3D" id="1.10.10.60">
    <property type="entry name" value="Homeodomain-like"/>
    <property type="match status" value="1"/>
</dbReference>
<evidence type="ECO:0000256" key="2">
    <source>
        <dbReference type="ARBA" id="ARBA00023125"/>
    </source>
</evidence>
<sequence>MKLMQLTLSQPLWFYKAGEFSADAGWRHKDMYHEHDFEIIFCLKGHFDVTINGQPCRIRANDCWVLPPDTRIAGTKDTTGPVDFFWLHFFAGWDWVDFSHQQLQVMTQQQAAHEPAHDLKCLVNLPRHFPVTNPQELILMFNQVLDYTNRYHYTDYGNHLMTQLALISVGDAYLQNLVATAGGTDAKTTRVVEWIRANLSSNLTVAVIANHFDMSPDYLTKLFKREQGKNLRSYLVDIKIEVAKLLLVRTNLPINQVATAAYFHDDKNFMKLFKKKVNMTAGQYRNSYGNTHLNNPAIDPSIPIPQDISALLDREENENTVK</sequence>
<dbReference type="Gene3D" id="2.60.120.10">
    <property type="entry name" value="Jelly Rolls"/>
    <property type="match status" value="1"/>
</dbReference>
<dbReference type="InterPro" id="IPR018060">
    <property type="entry name" value="HTH_AraC"/>
</dbReference>
<reference evidence="6" key="1">
    <citation type="journal article" date="2019" name="Int. J. Syst. Evol. Microbiol.">
        <title>The Global Catalogue of Microorganisms (GCM) 10K type strain sequencing project: providing services to taxonomists for standard genome sequencing and annotation.</title>
        <authorList>
            <consortium name="The Broad Institute Genomics Platform"/>
            <consortium name="The Broad Institute Genome Sequencing Center for Infectious Disease"/>
            <person name="Wu L."/>
            <person name="Ma J."/>
        </authorList>
    </citation>
    <scope>NUCLEOTIDE SEQUENCE [LARGE SCALE GENOMIC DNA]</scope>
    <source>
        <strain evidence="6">CCM 8908</strain>
    </source>
</reference>
<dbReference type="PANTHER" id="PTHR43280">
    <property type="entry name" value="ARAC-FAMILY TRANSCRIPTIONAL REGULATOR"/>
    <property type="match status" value="1"/>
</dbReference>
<evidence type="ECO:0000313" key="6">
    <source>
        <dbReference type="Proteomes" id="UP001596283"/>
    </source>
</evidence>
<dbReference type="EMBL" id="JBHSSI010000012">
    <property type="protein sequence ID" value="MFC6259569.1"/>
    <property type="molecule type" value="Genomic_DNA"/>
</dbReference>
<dbReference type="Pfam" id="PF07883">
    <property type="entry name" value="Cupin_2"/>
    <property type="match status" value="1"/>
</dbReference>